<dbReference type="PROSITE" id="PS00868">
    <property type="entry name" value="CYS_MET_METAB_PP"/>
    <property type="match status" value="1"/>
</dbReference>
<dbReference type="Gene3D" id="3.40.640.10">
    <property type="entry name" value="Type I PLP-dependent aspartate aminotransferase-like (Major domain)"/>
    <property type="match status" value="1"/>
</dbReference>
<dbReference type="Proteomes" id="UP000198757">
    <property type="component" value="Unassembled WGS sequence"/>
</dbReference>
<dbReference type="InterPro" id="IPR000277">
    <property type="entry name" value="Cys/Met-Metab_PyrdxlP-dep_enz"/>
</dbReference>
<evidence type="ECO:0000256" key="4">
    <source>
        <dbReference type="RuleBase" id="RU362118"/>
    </source>
</evidence>
<dbReference type="RefSeq" id="WP_090393528.1">
    <property type="nucleotide sequence ID" value="NZ_FMZO01000029.1"/>
</dbReference>
<dbReference type="OrthoDB" id="9803729at2"/>
<dbReference type="GO" id="GO:0016846">
    <property type="term" value="F:carbon-sulfur lyase activity"/>
    <property type="evidence" value="ECO:0007669"/>
    <property type="project" value="TreeGrafter"/>
</dbReference>
<keyword evidence="5" id="KW-0456">Lyase</keyword>
<evidence type="ECO:0000313" key="6">
    <source>
        <dbReference type="Proteomes" id="UP000198757"/>
    </source>
</evidence>
<keyword evidence="2 3" id="KW-0663">Pyridoxal phosphate</keyword>
<dbReference type="InterPro" id="IPR015422">
    <property type="entry name" value="PyrdxlP-dep_Trfase_small"/>
</dbReference>
<dbReference type="PANTHER" id="PTHR11808:SF80">
    <property type="entry name" value="CYSTATHIONINE GAMMA-LYASE"/>
    <property type="match status" value="1"/>
</dbReference>
<evidence type="ECO:0000256" key="1">
    <source>
        <dbReference type="ARBA" id="ARBA00001933"/>
    </source>
</evidence>
<protein>
    <submittedName>
        <fullName evidence="5">Methionine-gamma-lyase</fullName>
    </submittedName>
</protein>
<dbReference type="FunFam" id="3.90.1150.10:FF:000033">
    <property type="entry name" value="Cystathionine gamma-synthase"/>
    <property type="match status" value="1"/>
</dbReference>
<evidence type="ECO:0000313" key="5">
    <source>
        <dbReference type="EMBL" id="SDE25313.1"/>
    </source>
</evidence>
<organism evidence="5 6">
    <name type="scientific">Niabella drilacis (strain DSM 25811 / CCM 8410 / CCUG 62505 / LMG 26954 / E90)</name>
    <dbReference type="NCBI Taxonomy" id="1285928"/>
    <lineage>
        <taxon>Bacteria</taxon>
        <taxon>Pseudomonadati</taxon>
        <taxon>Bacteroidota</taxon>
        <taxon>Chitinophagia</taxon>
        <taxon>Chitinophagales</taxon>
        <taxon>Chitinophagaceae</taxon>
        <taxon>Niabella</taxon>
    </lineage>
</organism>
<dbReference type="PANTHER" id="PTHR11808">
    <property type="entry name" value="TRANS-SULFURATION ENZYME FAMILY MEMBER"/>
    <property type="match status" value="1"/>
</dbReference>
<comment type="similarity">
    <text evidence="4">Belongs to the trans-sulfuration enzymes family.</text>
</comment>
<dbReference type="PIRSF" id="PIRSF001434">
    <property type="entry name" value="CGS"/>
    <property type="match status" value="1"/>
</dbReference>
<dbReference type="InterPro" id="IPR054542">
    <property type="entry name" value="Cys_met_metab_PP"/>
</dbReference>
<feature type="modified residue" description="N6-(pyridoxal phosphate)lysine" evidence="3">
    <location>
        <position position="224"/>
    </location>
</feature>
<dbReference type="SUPFAM" id="SSF53383">
    <property type="entry name" value="PLP-dependent transferases"/>
    <property type="match status" value="1"/>
</dbReference>
<dbReference type="STRING" id="1285928.SAMN04487894_12922"/>
<dbReference type="AlphaFoldDB" id="A0A1G7BE64"/>
<dbReference type="GO" id="GO:0030170">
    <property type="term" value="F:pyridoxal phosphate binding"/>
    <property type="evidence" value="ECO:0007669"/>
    <property type="project" value="InterPro"/>
</dbReference>
<sequence>MSSDQPHFEDFCSAAIHGVQDEGSLRSHAIPIHATSTFVFDSAEQGMNRFAGTEPGYIYSRFANPTTTAAEKLVAALEAFGLKNERNEPLQLKTLLHASGQGALSTLCFSLLKSGDMVLTNTALYGGTHEFFAYLLSKSGIDTCFIDLSDLDAVDAALQQHPQIRLIHIESPTNPLMGCTDIEAICKLAAPYGIKVSIDNTFATPYLQQPFAFGVDFVYHSTTKFLNGHGTAIGGALVGKDIEFMKTTATKTFKLLGANANPFDAFLLINGIKTLPLRMRQHSANAERVATWLDAHPSVAKVNYNGLKTHPDYALSTRQMRHPGAVLSFELKGGIAAGKQFINRLQMCTRAVSLGTVDTLISHPASMSHAIMKPEERLKAGITDGLIRMSVGIEAADDILADLQQALAGLPA</sequence>
<dbReference type="GO" id="GO:0005737">
    <property type="term" value="C:cytoplasm"/>
    <property type="evidence" value="ECO:0007669"/>
    <property type="project" value="TreeGrafter"/>
</dbReference>
<dbReference type="EMBL" id="FMZO01000029">
    <property type="protein sequence ID" value="SDE25313.1"/>
    <property type="molecule type" value="Genomic_DNA"/>
</dbReference>
<keyword evidence="6" id="KW-1185">Reference proteome</keyword>
<dbReference type="Gene3D" id="3.90.1150.10">
    <property type="entry name" value="Aspartate Aminotransferase, domain 1"/>
    <property type="match status" value="1"/>
</dbReference>
<evidence type="ECO:0000256" key="2">
    <source>
        <dbReference type="ARBA" id="ARBA00022898"/>
    </source>
</evidence>
<accession>A0A1G7BE64</accession>
<comment type="cofactor">
    <cofactor evidence="1 4">
        <name>pyridoxal 5'-phosphate</name>
        <dbReference type="ChEBI" id="CHEBI:597326"/>
    </cofactor>
</comment>
<reference evidence="6" key="1">
    <citation type="submission" date="2016-10" db="EMBL/GenBank/DDBJ databases">
        <authorList>
            <person name="Varghese N."/>
            <person name="Submissions S."/>
        </authorList>
    </citation>
    <scope>NUCLEOTIDE SEQUENCE [LARGE SCALE GENOMIC DNA]</scope>
    <source>
        <strain evidence="6">DSM 25811 / CCM 8410 / LMG 26954 / E90</strain>
    </source>
</reference>
<dbReference type="GO" id="GO:0009086">
    <property type="term" value="P:methionine biosynthetic process"/>
    <property type="evidence" value="ECO:0007669"/>
    <property type="project" value="UniProtKB-ARBA"/>
</dbReference>
<name>A0A1G7BE64_NIADE</name>
<dbReference type="GO" id="GO:0019346">
    <property type="term" value="P:transsulfuration"/>
    <property type="evidence" value="ECO:0007669"/>
    <property type="project" value="InterPro"/>
</dbReference>
<proteinExistence type="inferred from homology"/>
<dbReference type="FunFam" id="3.40.640.10:FF:000046">
    <property type="entry name" value="Cystathionine gamma-lyase"/>
    <property type="match status" value="1"/>
</dbReference>
<dbReference type="InterPro" id="IPR015421">
    <property type="entry name" value="PyrdxlP-dep_Trfase_major"/>
</dbReference>
<dbReference type="Pfam" id="PF01053">
    <property type="entry name" value="Cys_Met_Meta_PP"/>
    <property type="match status" value="1"/>
</dbReference>
<evidence type="ECO:0000256" key="3">
    <source>
        <dbReference type="PIRSR" id="PIRSR001434-2"/>
    </source>
</evidence>
<gene>
    <name evidence="5" type="ORF">SAMN04487894_12922</name>
</gene>
<dbReference type="CDD" id="cd00614">
    <property type="entry name" value="CGS_like"/>
    <property type="match status" value="1"/>
</dbReference>
<dbReference type="InterPro" id="IPR015424">
    <property type="entry name" value="PyrdxlP-dep_Trfase"/>
</dbReference>